<reference evidence="2" key="1">
    <citation type="submission" date="2018-12" db="EMBL/GenBank/DDBJ databases">
        <title>Singled stranded DNA viruses identified in blackflies (Austrosimulium ungulatum) sampled in New Zealand.</title>
        <authorList>
            <person name="Kraberger S."/>
            <person name="Fontenele R.S."/>
            <person name="Schmidlin K."/>
            <person name="Walters M."/>
            <person name="Varsani A."/>
        </authorList>
    </citation>
    <scope>NUCLEOTIDE SEQUENCE [LARGE SCALE GENOMIC DNA]</scope>
    <source>
        <strain evidence="2">163</strain>
    </source>
</reference>
<protein>
    <submittedName>
        <fullName evidence="2">DNA pilot protein</fullName>
    </submittedName>
</protein>
<evidence type="ECO:0000313" key="2">
    <source>
        <dbReference type="EMBL" id="QCQ85034.1"/>
    </source>
</evidence>
<proteinExistence type="predicted"/>
<accession>A0A4P8PU48</accession>
<organism evidence="2">
    <name type="scientific">Blackfly microvirus SF02</name>
    <dbReference type="NCBI Taxonomy" id="2576452"/>
    <lineage>
        <taxon>Viruses</taxon>
        <taxon>Monodnaviria</taxon>
        <taxon>Sangervirae</taxon>
        <taxon>Phixviricota</taxon>
        <taxon>Malgrandaviricetes</taxon>
        <taxon>Petitvirales</taxon>
        <taxon>Microviridae</taxon>
        <taxon>Microvirus</taxon>
    </lineage>
</organism>
<name>A0A4P8PU48_9VIRU</name>
<dbReference type="Proteomes" id="UP000322339">
    <property type="component" value="Segment"/>
</dbReference>
<sequence length="291" mass="31488">MCGARQAPSFLPSSESPFLMRKTNSTHRMRIFGVDDALIGTAVSGLGSLATNLFNQNNVENTNEKNAREAQLNRDFQERMSNTAYQRGMADMKAAGLNPILAYQKGGASSPSGSTPSAMIAPKIEGNPVGEAINTGLNLQQKMQEVKNMKAQQHNIEQDTAVKDRTEANLITDNLIKTEDLSVAQLRALIAKYDKAFYGTSAGEIARKVGTGAQEVGRTTEVLGNTAKDIASVVTGAKNTAANTSRANTSAKQLERLEKLDTVPRTKSSHRTSDEMGGWYQQDRFDAAFPK</sequence>
<feature type="region of interest" description="Disordered" evidence="1">
    <location>
        <begin position="261"/>
        <end position="291"/>
    </location>
</feature>
<dbReference type="EMBL" id="MK249212">
    <property type="protein sequence ID" value="QCQ85034.1"/>
    <property type="molecule type" value="Genomic_DNA"/>
</dbReference>
<evidence type="ECO:0000256" key="1">
    <source>
        <dbReference type="SAM" id="MobiDB-lite"/>
    </source>
</evidence>